<comment type="caution">
    <text evidence="1">The sequence shown here is derived from an EMBL/GenBank/DDBJ whole genome shotgun (WGS) entry which is preliminary data.</text>
</comment>
<dbReference type="HOGENOM" id="CLU_3301290_0_0_11"/>
<organism evidence="1 2">
    <name type="scientific">Leifsonia aquatica ATCC 14665</name>
    <dbReference type="NCBI Taxonomy" id="1358026"/>
    <lineage>
        <taxon>Bacteria</taxon>
        <taxon>Bacillati</taxon>
        <taxon>Actinomycetota</taxon>
        <taxon>Actinomycetes</taxon>
        <taxon>Micrococcales</taxon>
        <taxon>Microbacteriaceae</taxon>
        <taxon>Leifsonia</taxon>
    </lineage>
</organism>
<accession>U2RV32</accession>
<sequence>MSGREGRQPCWPPCFDWKNSAALCPSTLVAGAAGAAGAAG</sequence>
<feature type="non-terminal residue" evidence="1">
    <location>
        <position position="40"/>
    </location>
</feature>
<gene>
    <name evidence="1" type="ORF">N136_01017</name>
</gene>
<name>U2RV32_LEIAQ</name>
<evidence type="ECO:0000313" key="2">
    <source>
        <dbReference type="Proteomes" id="UP000016605"/>
    </source>
</evidence>
<protein>
    <submittedName>
        <fullName evidence="1">Uncharacterized protein</fullName>
    </submittedName>
</protein>
<dbReference type="Proteomes" id="UP000016605">
    <property type="component" value="Unassembled WGS sequence"/>
</dbReference>
<reference evidence="1 2" key="1">
    <citation type="submission" date="2013-08" db="EMBL/GenBank/DDBJ databases">
        <authorList>
            <person name="Weinstock G."/>
            <person name="Sodergren E."/>
            <person name="Wylie T."/>
            <person name="Fulton L."/>
            <person name="Fulton R."/>
            <person name="Fronick C."/>
            <person name="O'Laughlin M."/>
            <person name="Godfrey J."/>
            <person name="Miner T."/>
            <person name="Herter B."/>
            <person name="Appelbaum E."/>
            <person name="Cordes M."/>
            <person name="Lek S."/>
            <person name="Wollam A."/>
            <person name="Pepin K.H."/>
            <person name="Palsikar V.B."/>
            <person name="Mitreva M."/>
            <person name="Wilson R.K."/>
        </authorList>
    </citation>
    <scope>NUCLEOTIDE SEQUENCE [LARGE SCALE GENOMIC DNA]</scope>
    <source>
        <strain evidence="1 2">ATCC 14665</strain>
    </source>
</reference>
<dbReference type="AlphaFoldDB" id="U2RV32"/>
<dbReference type="EMBL" id="AWVQ01000104">
    <property type="protein sequence ID" value="ERK72631.1"/>
    <property type="molecule type" value="Genomic_DNA"/>
</dbReference>
<proteinExistence type="predicted"/>
<evidence type="ECO:0000313" key="1">
    <source>
        <dbReference type="EMBL" id="ERK72631.1"/>
    </source>
</evidence>